<evidence type="ECO:0000313" key="2">
    <source>
        <dbReference type="Proteomes" id="UP000198982"/>
    </source>
</evidence>
<dbReference type="SUPFAM" id="SSF110849">
    <property type="entry name" value="ParB/Sulfiredoxin"/>
    <property type="match status" value="1"/>
</dbReference>
<dbReference type="Gene3D" id="3.90.1530.10">
    <property type="entry name" value="Conserved hypothetical protein from pyrococcus furiosus pfu- 392566-001, ParB domain"/>
    <property type="match status" value="1"/>
</dbReference>
<dbReference type="InterPro" id="IPR016932">
    <property type="entry name" value="UCP029669"/>
</dbReference>
<dbReference type="InterPro" id="IPR014956">
    <property type="entry name" value="ParBc_2"/>
</dbReference>
<gene>
    <name evidence="1" type="ORF">SAMN05216178_3327</name>
</gene>
<name>A0A1H4PHQ5_9PSED</name>
<proteinExistence type="predicted"/>
<dbReference type="InterPro" id="IPR036086">
    <property type="entry name" value="ParB/Sulfiredoxin_sf"/>
</dbReference>
<organism evidence="1 2">
    <name type="scientific">Pseudomonas saponiphila</name>
    <dbReference type="NCBI Taxonomy" id="556534"/>
    <lineage>
        <taxon>Bacteria</taxon>
        <taxon>Pseudomonadati</taxon>
        <taxon>Pseudomonadota</taxon>
        <taxon>Gammaproteobacteria</taxon>
        <taxon>Pseudomonadales</taxon>
        <taxon>Pseudomonadaceae</taxon>
        <taxon>Pseudomonas</taxon>
    </lineage>
</organism>
<dbReference type="PIRSF" id="PIRSF029669">
    <property type="entry name" value="UCP029669"/>
    <property type="match status" value="1"/>
</dbReference>
<dbReference type="Pfam" id="PF08857">
    <property type="entry name" value="ParBc_2"/>
    <property type="match status" value="1"/>
</dbReference>
<accession>A0A1H4PHQ5</accession>
<dbReference type="EMBL" id="FNTJ01000001">
    <property type="protein sequence ID" value="SEC06936.1"/>
    <property type="molecule type" value="Genomic_DNA"/>
</dbReference>
<evidence type="ECO:0008006" key="3">
    <source>
        <dbReference type="Google" id="ProtNLM"/>
    </source>
</evidence>
<reference evidence="2" key="1">
    <citation type="submission" date="2016-10" db="EMBL/GenBank/DDBJ databases">
        <authorList>
            <person name="Varghese N."/>
            <person name="Submissions S."/>
        </authorList>
    </citation>
    <scope>NUCLEOTIDE SEQUENCE [LARGE SCALE GENOMIC DNA]</scope>
    <source>
        <strain evidence="2">DSM 9751</strain>
    </source>
</reference>
<sequence>MARAHPQLIRARLDTLHPTQLTVGLAEVDAKRRMWQQLKRKARAAALEDHWFPCVLGPRQRYYIVDHHHFGMALLQEQVNEVSLLVLKDLSFVDADSFWEVMAFNQWAHPYDAQGVRRSFERIPPRILDLQDDPYRSLAGLLRRAGGFAKDTTPFSEFLWADFFRRRIEKQALGKLGAKVQARAMKLARSQDARYLPGWVGQIVD</sequence>
<dbReference type="Gene3D" id="1.10.8.10">
    <property type="entry name" value="DNA helicase RuvA subunit, C-terminal domain"/>
    <property type="match status" value="1"/>
</dbReference>
<dbReference type="CDD" id="cd16390">
    <property type="entry name" value="ParB_N_Srx_like"/>
    <property type="match status" value="1"/>
</dbReference>
<keyword evidence="2" id="KW-1185">Reference proteome</keyword>
<dbReference type="AlphaFoldDB" id="A0A1H4PHQ5"/>
<evidence type="ECO:0000313" key="1">
    <source>
        <dbReference type="EMBL" id="SEC06936.1"/>
    </source>
</evidence>
<protein>
    <recommendedName>
        <fullName evidence="3">Chromosome partitioning protein ParB</fullName>
    </recommendedName>
</protein>
<dbReference type="Proteomes" id="UP000198982">
    <property type="component" value="Unassembled WGS sequence"/>
</dbReference>
<dbReference type="RefSeq" id="WP_092315281.1">
    <property type="nucleotide sequence ID" value="NZ_FNTJ01000001.1"/>
</dbReference>